<dbReference type="EMBL" id="HG994363">
    <property type="protein sequence ID" value="CAF2044110.1"/>
    <property type="molecule type" value="Genomic_DNA"/>
</dbReference>
<feature type="region of interest" description="Disordered" evidence="1">
    <location>
        <begin position="1"/>
        <end position="26"/>
    </location>
</feature>
<accession>A0A816P3S4</accession>
<protein>
    <submittedName>
        <fullName evidence="2">(rape) hypothetical protein</fullName>
    </submittedName>
</protein>
<reference evidence="2" key="1">
    <citation type="submission" date="2021-01" db="EMBL/GenBank/DDBJ databases">
        <authorList>
            <consortium name="Genoscope - CEA"/>
            <person name="William W."/>
        </authorList>
    </citation>
    <scope>NUCLEOTIDE SEQUENCE</scope>
</reference>
<dbReference type="AlphaFoldDB" id="A0A816P3S4"/>
<evidence type="ECO:0000256" key="1">
    <source>
        <dbReference type="SAM" id="MobiDB-lite"/>
    </source>
</evidence>
<proteinExistence type="predicted"/>
<name>A0A816P3S4_BRANA</name>
<dbReference type="Proteomes" id="UP001295469">
    <property type="component" value="Chromosome A09"/>
</dbReference>
<gene>
    <name evidence="2" type="ORF">DARMORV10_A09P33210.1</name>
</gene>
<organism evidence="2">
    <name type="scientific">Brassica napus</name>
    <name type="common">Rape</name>
    <dbReference type="NCBI Taxonomy" id="3708"/>
    <lineage>
        <taxon>Eukaryota</taxon>
        <taxon>Viridiplantae</taxon>
        <taxon>Streptophyta</taxon>
        <taxon>Embryophyta</taxon>
        <taxon>Tracheophyta</taxon>
        <taxon>Spermatophyta</taxon>
        <taxon>Magnoliopsida</taxon>
        <taxon>eudicotyledons</taxon>
        <taxon>Gunneridae</taxon>
        <taxon>Pentapetalae</taxon>
        <taxon>rosids</taxon>
        <taxon>malvids</taxon>
        <taxon>Brassicales</taxon>
        <taxon>Brassicaceae</taxon>
        <taxon>Brassiceae</taxon>
        <taxon>Brassica</taxon>
    </lineage>
</organism>
<evidence type="ECO:0000313" key="2">
    <source>
        <dbReference type="EMBL" id="CAF2044110.1"/>
    </source>
</evidence>
<sequence length="108" mass="11729">MEPTGNSADSSDRKTGKKIVASSATVKPNGKSIASSAIVKTDVSSTVPVKPNVATALSSAHADQVMLFRDVSFGPREAELRFRLIHFWEARNPLTNGRTFERELTNLN</sequence>